<name>A0ACC0G841_9ERIC</name>
<evidence type="ECO:0000313" key="2">
    <source>
        <dbReference type="Proteomes" id="UP001060215"/>
    </source>
</evidence>
<gene>
    <name evidence="1" type="ORF">LOK49_LG10G02015</name>
</gene>
<protein>
    <submittedName>
        <fullName evidence="1">Uncharacterized protein</fullName>
    </submittedName>
</protein>
<accession>A0ACC0G841</accession>
<reference evidence="1 2" key="1">
    <citation type="journal article" date="2022" name="Plant J.">
        <title>Chromosome-level genome of Camellia lanceoleosa provides a valuable resource for understanding genome evolution and self-incompatibility.</title>
        <authorList>
            <person name="Gong W."/>
            <person name="Xiao S."/>
            <person name="Wang L."/>
            <person name="Liao Z."/>
            <person name="Chang Y."/>
            <person name="Mo W."/>
            <person name="Hu G."/>
            <person name="Li W."/>
            <person name="Zhao G."/>
            <person name="Zhu H."/>
            <person name="Hu X."/>
            <person name="Ji K."/>
            <person name="Xiang X."/>
            <person name="Song Q."/>
            <person name="Yuan D."/>
            <person name="Jin S."/>
            <person name="Zhang L."/>
        </authorList>
    </citation>
    <scope>NUCLEOTIDE SEQUENCE [LARGE SCALE GENOMIC DNA]</scope>
    <source>
        <strain evidence="1">SQ_2022a</strain>
    </source>
</reference>
<evidence type="ECO:0000313" key="1">
    <source>
        <dbReference type="EMBL" id="KAI7996532.1"/>
    </source>
</evidence>
<sequence>MSEEEEEQIWESDSVWERLRNQPIYSPPPSPSSGKVFLISPQLYFSLPPPPSILISSTTQIYFSAAQMRKIILLRHHMDVKRENKALLMRLLLLTRQHQSLVEEGRLLIEEERLLRLQRNLYLWRPSRGLIDSTDTEEIRQYDSSKDSLRDFDITLEVALKCLSSKLLHFHNKVLLTNLTEAT</sequence>
<dbReference type="EMBL" id="CM045767">
    <property type="protein sequence ID" value="KAI7996532.1"/>
    <property type="molecule type" value="Genomic_DNA"/>
</dbReference>
<proteinExistence type="predicted"/>
<keyword evidence="2" id="KW-1185">Reference proteome</keyword>
<dbReference type="Proteomes" id="UP001060215">
    <property type="component" value="Chromosome 10"/>
</dbReference>
<comment type="caution">
    <text evidence="1">The sequence shown here is derived from an EMBL/GenBank/DDBJ whole genome shotgun (WGS) entry which is preliminary data.</text>
</comment>
<organism evidence="1 2">
    <name type="scientific">Camellia lanceoleosa</name>
    <dbReference type="NCBI Taxonomy" id="1840588"/>
    <lineage>
        <taxon>Eukaryota</taxon>
        <taxon>Viridiplantae</taxon>
        <taxon>Streptophyta</taxon>
        <taxon>Embryophyta</taxon>
        <taxon>Tracheophyta</taxon>
        <taxon>Spermatophyta</taxon>
        <taxon>Magnoliopsida</taxon>
        <taxon>eudicotyledons</taxon>
        <taxon>Gunneridae</taxon>
        <taxon>Pentapetalae</taxon>
        <taxon>asterids</taxon>
        <taxon>Ericales</taxon>
        <taxon>Theaceae</taxon>
        <taxon>Camellia</taxon>
    </lineage>
</organism>